<dbReference type="EMBL" id="KL198008">
    <property type="protein sequence ID" value="KDQ28140.1"/>
    <property type="molecule type" value="Genomic_DNA"/>
</dbReference>
<organism evidence="2 3">
    <name type="scientific">Pleurotus ostreatus (strain PC15)</name>
    <name type="common">Oyster mushroom</name>
    <dbReference type="NCBI Taxonomy" id="1137138"/>
    <lineage>
        <taxon>Eukaryota</taxon>
        <taxon>Fungi</taxon>
        <taxon>Dikarya</taxon>
        <taxon>Basidiomycota</taxon>
        <taxon>Agaricomycotina</taxon>
        <taxon>Agaricomycetes</taxon>
        <taxon>Agaricomycetidae</taxon>
        <taxon>Agaricales</taxon>
        <taxon>Pleurotineae</taxon>
        <taxon>Pleurotaceae</taxon>
        <taxon>Pleurotus</taxon>
    </lineage>
</organism>
<dbReference type="AlphaFoldDB" id="A0A067NM95"/>
<gene>
    <name evidence="2" type="ORF">PLEOSDRAFT_1089609</name>
</gene>
<dbReference type="InParanoid" id="A0A067NM95"/>
<evidence type="ECO:0000313" key="3">
    <source>
        <dbReference type="Proteomes" id="UP000027073"/>
    </source>
</evidence>
<keyword evidence="1" id="KW-0732">Signal</keyword>
<dbReference type="OrthoDB" id="2317741at2759"/>
<protein>
    <submittedName>
        <fullName evidence="2">Uncharacterized protein</fullName>
    </submittedName>
</protein>
<accession>A0A067NM95</accession>
<dbReference type="VEuPathDB" id="FungiDB:PLEOSDRAFT_1089609"/>
<dbReference type="HOGENOM" id="CLU_083660_2_1_1"/>
<name>A0A067NM95_PLEO1</name>
<evidence type="ECO:0000256" key="1">
    <source>
        <dbReference type="SAM" id="SignalP"/>
    </source>
</evidence>
<reference evidence="3" key="1">
    <citation type="journal article" date="2014" name="Proc. Natl. Acad. Sci. U.S.A.">
        <title>Extensive sampling of basidiomycete genomes demonstrates inadequacy of the white-rot/brown-rot paradigm for wood decay fungi.</title>
        <authorList>
            <person name="Riley R."/>
            <person name="Salamov A.A."/>
            <person name="Brown D.W."/>
            <person name="Nagy L.G."/>
            <person name="Floudas D."/>
            <person name="Held B.W."/>
            <person name="Levasseur A."/>
            <person name="Lombard V."/>
            <person name="Morin E."/>
            <person name="Otillar R."/>
            <person name="Lindquist E.A."/>
            <person name="Sun H."/>
            <person name="LaButti K.M."/>
            <person name="Schmutz J."/>
            <person name="Jabbour D."/>
            <person name="Luo H."/>
            <person name="Baker S.E."/>
            <person name="Pisabarro A.G."/>
            <person name="Walton J.D."/>
            <person name="Blanchette R.A."/>
            <person name="Henrissat B."/>
            <person name="Martin F."/>
            <person name="Cullen D."/>
            <person name="Hibbett D.S."/>
            <person name="Grigoriev I.V."/>
        </authorList>
    </citation>
    <scope>NUCLEOTIDE SEQUENCE [LARGE SCALE GENOMIC DNA]</scope>
    <source>
        <strain evidence="3">PC15</strain>
    </source>
</reference>
<proteinExistence type="predicted"/>
<evidence type="ECO:0000313" key="2">
    <source>
        <dbReference type="EMBL" id="KDQ28140.1"/>
    </source>
</evidence>
<feature type="chain" id="PRO_5001646775" evidence="1">
    <location>
        <begin position="25"/>
        <end position="128"/>
    </location>
</feature>
<feature type="signal peptide" evidence="1">
    <location>
        <begin position="1"/>
        <end position="24"/>
    </location>
</feature>
<dbReference type="Proteomes" id="UP000027073">
    <property type="component" value="Unassembled WGS sequence"/>
</dbReference>
<sequence>MYFTNLLTISYVAIVALVSSLASAAPILPRDVYVPPILYPKAGTVWHVGQRHNVTWDVSNPPVNITNSRGAIYLRNTTHFFQDIPLATGFDILLGRFEVTVPDVTGTDIRVVLFGDSGNWSPEFTIKP</sequence>